<feature type="region of interest" description="Disordered" evidence="1">
    <location>
        <begin position="1176"/>
        <end position="1195"/>
    </location>
</feature>
<feature type="transmembrane region" description="Helical" evidence="2">
    <location>
        <begin position="615"/>
        <end position="632"/>
    </location>
</feature>
<dbReference type="InterPro" id="IPR001036">
    <property type="entry name" value="Acrflvin-R"/>
</dbReference>
<dbReference type="Gene3D" id="3.30.70.1440">
    <property type="entry name" value="Multidrug efflux transporter AcrB pore domain"/>
    <property type="match status" value="1"/>
</dbReference>
<dbReference type="Proteomes" id="UP000609651">
    <property type="component" value="Unassembled WGS sequence"/>
</dbReference>
<evidence type="ECO:0000256" key="2">
    <source>
        <dbReference type="SAM" id="Phobius"/>
    </source>
</evidence>
<dbReference type="RefSeq" id="WP_171182437.1">
    <property type="nucleotide sequence ID" value="NZ_WTPX01000001.1"/>
</dbReference>
<dbReference type="Gene3D" id="3.30.2090.10">
    <property type="entry name" value="Multidrug efflux transporter AcrB TolC docking domain, DN and DC subdomains"/>
    <property type="match status" value="2"/>
</dbReference>
<feature type="transmembrane region" description="Helical" evidence="2">
    <location>
        <begin position="399"/>
        <end position="419"/>
    </location>
</feature>
<feature type="transmembrane region" description="Helical" evidence="2">
    <location>
        <begin position="998"/>
        <end position="1015"/>
    </location>
</feature>
<name>A0ABX1V7U3_9PLAN</name>
<protein>
    <submittedName>
        <fullName evidence="3">Cobalt-zinc-cadmium resistance protein CzcA</fullName>
    </submittedName>
</protein>
<dbReference type="InterPro" id="IPR027463">
    <property type="entry name" value="AcrB_DN_DC_subdom"/>
</dbReference>
<dbReference type="Gene3D" id="1.20.1640.10">
    <property type="entry name" value="Multidrug efflux transporter AcrB transmembrane domain"/>
    <property type="match status" value="3"/>
</dbReference>
<dbReference type="PANTHER" id="PTHR32063">
    <property type="match status" value="1"/>
</dbReference>
<dbReference type="Gene3D" id="3.30.70.1320">
    <property type="entry name" value="Multidrug efflux transporter AcrB pore domain like"/>
    <property type="match status" value="1"/>
</dbReference>
<evidence type="ECO:0000256" key="1">
    <source>
        <dbReference type="SAM" id="MobiDB-lite"/>
    </source>
</evidence>
<dbReference type="PRINTS" id="PR00702">
    <property type="entry name" value="ACRIFLAVINRP"/>
</dbReference>
<accession>A0ABX1V7U3</accession>
<keyword evidence="2" id="KW-0812">Transmembrane</keyword>
<keyword evidence="4" id="KW-1185">Reference proteome</keyword>
<dbReference type="EMBL" id="WTPX01000001">
    <property type="protein sequence ID" value="NNJ23958.1"/>
    <property type="molecule type" value="Genomic_DNA"/>
</dbReference>
<feature type="compositionally biased region" description="Low complexity" evidence="1">
    <location>
        <begin position="1185"/>
        <end position="1195"/>
    </location>
</feature>
<dbReference type="SUPFAM" id="SSF82693">
    <property type="entry name" value="Multidrug efflux transporter AcrB pore domain, PN1, PN2, PC1 and PC2 subdomains"/>
    <property type="match status" value="2"/>
</dbReference>
<sequence>MLAALVRFCVREPLIVLLLTAGLIGFGVYSVNTVPIDAIPDIGENQVIVLTDWPGRSPKDVEDQITYPLSVNLLAVPGAESVRGKSLFGVSFVQVTFADSVDFYWARSRVSEQLGVAAASLPDGVTPRMGPDATGLGQIYYYVLRPPPGGGVNLAELRSLQDFVVRYELQAVEGVSEVAGIGGYVRQYQVDVDPDRLRFHQLPLDRVTAAVQAAGRDVGAKTVESGGMEYIVRGRGRLGDGPGGGGDDGDAVRDLEETVVAERGGVPVRLKDVADVQLGPDFRRGALDLNGAEAVGGVVVMRYGENPRAVIERIKAKIRQIEPSLNGVTIRGVYDRSGLIDETIATLATALWEEILITAAVILLFLLHIRSSLTVAATLPVAVLLAFGAMRVGGVDANIMSLAGIAIAIGTMVDMGIIVSENIYQHLASWTAGGGDAGDDDRTRVEVIEEAAGEVAPAVFTAVMTTVVSFLPVFFLTGRDHKLFAPLAWTKTFSIVAALIVAVCLVPPACRLLLGGKRRSRWTAAWAGLAGAAVFAGSALVWGERAAAALSGWLFPGGGYAVLPVHVALAAAAIGFAVGYQIARERLRPVDENPVSRFIVWIYEPTLRFFLRHKIAFLTVPALIVLLGLGAWKGLGRVLRPVEQGAALVGADLNAVPGYLDAKRQFMGLPGDDWIALDEGSWFYMPTLYPAASFSEAMRVLQTQDVLISQIPEVEDVLGKIGRVDSALDPAPAAMVETYVMLKPCDQWRPGVTSRDVWEEINAVATLPGVTPASPLQPIEGRVVMLQSGIKAPTAVRIYGDDLGELAAAARSVAAKLKDSPYVNAGTVNPDIVLGKPYVEFAVNREAAARYGMSVEMVNGVIETALGGMNVDRTVEGRERYPVRVRYRRDLRERIDDLGELPVVAHSGQTVPLSELATLTTTWGPGAISSENARLAAHVAFATSGAVGDLEAVAAIEESLRDAAAKPAGDPDALTLPAGYSFELVGSFRNQIEANRRLMWLVPLVIAINLLLIYFQFRAVPLTLAVFAGIPVAFGGGMICLALAGTEMNTAVWVGFIALFGIAVDDGVVIATYLDQVFTRRRLRTVEDIRAATVAAGARRIRPCLMTTATTVLALVPVLLSDGRGADVARAMALPVFGGMTVELVTLFVVPVLFCGFKEFKLRAGLADRHWAGVEDTPVDDPGKSAPAPLAPSAA</sequence>
<reference evidence="3 4" key="1">
    <citation type="journal article" date="2020" name="Syst. Appl. Microbiol.">
        <title>Alienimonas chondri sp. nov., a novel planctomycete isolated from the biofilm of the red alga Chondrus crispus.</title>
        <authorList>
            <person name="Vitorino I."/>
            <person name="Albuquerque L."/>
            <person name="Wiegand S."/>
            <person name="Kallscheuer N."/>
            <person name="da Costa M.S."/>
            <person name="Lobo-da-Cunha A."/>
            <person name="Jogler C."/>
            <person name="Lage O.M."/>
        </authorList>
    </citation>
    <scope>NUCLEOTIDE SEQUENCE [LARGE SCALE GENOMIC DNA]</scope>
    <source>
        <strain evidence="3 4">LzC2</strain>
    </source>
</reference>
<feature type="transmembrane region" description="Helical" evidence="2">
    <location>
        <begin position="526"/>
        <end position="543"/>
    </location>
</feature>
<proteinExistence type="predicted"/>
<feature type="transmembrane region" description="Helical" evidence="2">
    <location>
        <begin position="455"/>
        <end position="475"/>
    </location>
</feature>
<dbReference type="Gene3D" id="3.30.70.1430">
    <property type="entry name" value="Multidrug efflux transporter AcrB pore domain"/>
    <property type="match status" value="2"/>
</dbReference>
<feature type="transmembrane region" description="Helical" evidence="2">
    <location>
        <begin position="1103"/>
        <end position="1120"/>
    </location>
</feature>
<feature type="transmembrane region" description="Helical" evidence="2">
    <location>
        <begin position="1132"/>
        <end position="1154"/>
    </location>
</feature>
<evidence type="ECO:0000313" key="3">
    <source>
        <dbReference type="EMBL" id="NNJ23958.1"/>
    </source>
</evidence>
<feature type="transmembrane region" description="Helical" evidence="2">
    <location>
        <begin position="1051"/>
        <end position="1074"/>
    </location>
</feature>
<keyword evidence="2" id="KW-0472">Membrane</keyword>
<comment type="caution">
    <text evidence="3">The sequence shown here is derived from an EMBL/GenBank/DDBJ whole genome shotgun (WGS) entry which is preliminary data.</text>
</comment>
<feature type="transmembrane region" description="Helical" evidence="2">
    <location>
        <begin position="344"/>
        <end position="366"/>
    </location>
</feature>
<dbReference type="SUPFAM" id="SSF82866">
    <property type="entry name" value="Multidrug efflux transporter AcrB transmembrane domain"/>
    <property type="match status" value="2"/>
</dbReference>
<feature type="transmembrane region" description="Helical" evidence="2">
    <location>
        <begin position="373"/>
        <end position="393"/>
    </location>
</feature>
<dbReference type="PANTHER" id="PTHR32063:SF19">
    <property type="entry name" value="CATION EFFLUX SYSTEM PROTEIN CUSA"/>
    <property type="match status" value="1"/>
</dbReference>
<evidence type="ECO:0000313" key="4">
    <source>
        <dbReference type="Proteomes" id="UP000609651"/>
    </source>
</evidence>
<dbReference type="Pfam" id="PF00873">
    <property type="entry name" value="ACR_tran"/>
    <property type="match status" value="2"/>
</dbReference>
<keyword evidence="2" id="KW-1133">Transmembrane helix</keyword>
<organism evidence="3 4">
    <name type="scientific">Alienimonas chondri</name>
    <dbReference type="NCBI Taxonomy" id="2681879"/>
    <lineage>
        <taxon>Bacteria</taxon>
        <taxon>Pseudomonadati</taxon>
        <taxon>Planctomycetota</taxon>
        <taxon>Planctomycetia</taxon>
        <taxon>Planctomycetales</taxon>
        <taxon>Planctomycetaceae</taxon>
        <taxon>Alienimonas</taxon>
    </lineage>
</organism>
<feature type="transmembrane region" description="Helical" evidence="2">
    <location>
        <begin position="563"/>
        <end position="583"/>
    </location>
</feature>
<feature type="transmembrane region" description="Helical" evidence="2">
    <location>
        <begin position="1022"/>
        <end position="1045"/>
    </location>
</feature>
<feature type="transmembrane region" description="Helical" evidence="2">
    <location>
        <begin position="495"/>
        <end position="514"/>
    </location>
</feature>
<gene>
    <name evidence="3" type="primary">czcA_1</name>
    <name evidence="3" type="ORF">LzC2_00050</name>
</gene>
<dbReference type="SUPFAM" id="SSF82714">
    <property type="entry name" value="Multidrug efflux transporter AcrB TolC docking domain, DN and DC subdomains"/>
    <property type="match status" value="2"/>
</dbReference>